<feature type="region of interest" description="Disordered" evidence="1">
    <location>
        <begin position="199"/>
        <end position="223"/>
    </location>
</feature>
<evidence type="ECO:0000313" key="3">
    <source>
        <dbReference type="Proteomes" id="UP001213000"/>
    </source>
</evidence>
<proteinExistence type="predicted"/>
<dbReference type="Proteomes" id="UP001213000">
    <property type="component" value="Unassembled WGS sequence"/>
</dbReference>
<keyword evidence="3" id="KW-1185">Reference proteome</keyword>
<feature type="region of interest" description="Disordered" evidence="1">
    <location>
        <begin position="106"/>
        <end position="125"/>
    </location>
</feature>
<comment type="caution">
    <text evidence="2">The sequence shown here is derived from an EMBL/GenBank/DDBJ whole genome shotgun (WGS) entry which is preliminary data.</text>
</comment>
<feature type="compositionally biased region" description="Basic residues" evidence="1">
    <location>
        <begin position="199"/>
        <end position="208"/>
    </location>
</feature>
<evidence type="ECO:0000313" key="2">
    <source>
        <dbReference type="EMBL" id="KAJ3571242.1"/>
    </source>
</evidence>
<name>A0AAD5VVR7_9AGAR</name>
<protein>
    <submittedName>
        <fullName evidence="2">Uncharacterized protein</fullName>
    </submittedName>
</protein>
<evidence type="ECO:0000256" key="1">
    <source>
        <dbReference type="SAM" id="MobiDB-lite"/>
    </source>
</evidence>
<reference evidence="2" key="1">
    <citation type="submission" date="2022-07" db="EMBL/GenBank/DDBJ databases">
        <title>Genome Sequence of Leucocoprinus birnbaumii.</title>
        <authorList>
            <person name="Buettner E."/>
        </authorList>
    </citation>
    <scope>NUCLEOTIDE SEQUENCE</scope>
    <source>
        <strain evidence="2">VT141</strain>
    </source>
</reference>
<dbReference type="AlphaFoldDB" id="A0AAD5VVR7"/>
<organism evidence="2 3">
    <name type="scientific">Leucocoprinus birnbaumii</name>
    <dbReference type="NCBI Taxonomy" id="56174"/>
    <lineage>
        <taxon>Eukaryota</taxon>
        <taxon>Fungi</taxon>
        <taxon>Dikarya</taxon>
        <taxon>Basidiomycota</taxon>
        <taxon>Agaricomycotina</taxon>
        <taxon>Agaricomycetes</taxon>
        <taxon>Agaricomycetidae</taxon>
        <taxon>Agaricales</taxon>
        <taxon>Agaricineae</taxon>
        <taxon>Agaricaceae</taxon>
        <taxon>Leucocoprinus</taxon>
    </lineage>
</organism>
<accession>A0AAD5VVR7</accession>
<feature type="compositionally biased region" description="Pro residues" evidence="1">
    <location>
        <begin position="109"/>
        <end position="119"/>
    </location>
</feature>
<sequence length="223" mass="25504">MQESSHEGEDPEIFYIEQTDGWISFLDNEEFVQASQIFETKLDIFHNQVGEFLELGPESVEWRFPSEKYSFFLLKKQCLTEDQCPKIGEWCLLLMSDIDDCIKMRASSPLPPSSPPPETPVSKHREVSIQANQPVPPSVSLDLGHMGTKRKYSEILEEAEVKAPTVNINVRVVVEGAIVSAELDHMQKPHKRCKRCKRSKRSKRRRVHLGTGTHDDPIDVDVF</sequence>
<gene>
    <name evidence="2" type="ORF">NP233_g3880</name>
</gene>
<dbReference type="EMBL" id="JANIEX010000195">
    <property type="protein sequence ID" value="KAJ3571242.1"/>
    <property type="molecule type" value="Genomic_DNA"/>
</dbReference>